<name>Q1YZ46_9GAMM</name>
<organism evidence="1 2">
    <name type="scientific">Photobacterium profundum 3TCK</name>
    <dbReference type="NCBI Taxonomy" id="314280"/>
    <lineage>
        <taxon>Bacteria</taxon>
        <taxon>Pseudomonadati</taxon>
        <taxon>Pseudomonadota</taxon>
        <taxon>Gammaproteobacteria</taxon>
        <taxon>Vibrionales</taxon>
        <taxon>Vibrionaceae</taxon>
        <taxon>Photobacterium</taxon>
    </lineage>
</organism>
<evidence type="ECO:0000313" key="1">
    <source>
        <dbReference type="EMBL" id="EAS41495.1"/>
    </source>
</evidence>
<evidence type="ECO:0000313" key="2">
    <source>
        <dbReference type="Proteomes" id="UP000003789"/>
    </source>
</evidence>
<dbReference type="Proteomes" id="UP000003789">
    <property type="component" value="Unassembled WGS sequence"/>
</dbReference>
<reference evidence="1 2" key="1">
    <citation type="submission" date="2006-03" db="EMBL/GenBank/DDBJ databases">
        <authorList>
            <person name="Bartlett D.H."/>
            <person name="Valle G."/>
            <person name="Lauro F.M."/>
            <person name="Vezzi A."/>
            <person name="Simonato F."/>
            <person name="Eloe E."/>
            <person name="Vitulo N."/>
            <person name="Stratton T.K."/>
            <person name="D'angelo M."/>
            <person name="Ferriera S."/>
            <person name="Johnson J."/>
            <person name="Kravitz S."/>
            <person name="Beeson K."/>
            <person name="Sutton G."/>
            <person name="Rogers Y."/>
            <person name="Friedman R."/>
            <person name="Frazier M."/>
            <person name="Venter J.C."/>
        </authorList>
    </citation>
    <scope>NUCLEOTIDE SEQUENCE [LARGE SCALE GENOMIC DNA]</scope>
    <source>
        <strain evidence="1 2">3TCK</strain>
    </source>
</reference>
<protein>
    <submittedName>
        <fullName evidence="1">Uncharacterized protein</fullName>
    </submittedName>
</protein>
<dbReference type="RefSeq" id="WP_006229542.1">
    <property type="nucleotide sequence ID" value="NZ_CH724134.1"/>
</dbReference>
<dbReference type="EMBL" id="AAPH01000033">
    <property type="protein sequence ID" value="EAS41495.1"/>
    <property type="molecule type" value="Genomic_DNA"/>
</dbReference>
<gene>
    <name evidence="1" type="ORF">P3TCK_07631</name>
</gene>
<dbReference type="AlphaFoldDB" id="Q1YZ46"/>
<comment type="caution">
    <text evidence="1">The sequence shown here is derived from an EMBL/GenBank/DDBJ whole genome shotgun (WGS) entry which is preliminary data.</text>
</comment>
<dbReference type="HOGENOM" id="CLU_146034_0_0_6"/>
<proteinExistence type="predicted"/>
<accession>Q1YZ46</accession>
<sequence length="150" mass="17720">MSNQPQPDATESIAHRIKDRTTQIYYTERERVMYERLGQAYAWYQVLCDEIKPIEQSLLSAHYEVWPQLTKFKFKSFNQLLVNESHVLFEVERIQKKSSATVGQRAHIDSLNQKRRAIYPEWNRAKKALDYIESEKAYLRALKDVAVSPL</sequence>